<dbReference type="KEGG" id="vg:22109789"/>
<dbReference type="RefSeq" id="YP_009099979.1">
    <property type="nucleotide sequence ID" value="NC_025429.1"/>
</dbReference>
<sequence>MADAKVEKSEDHVPLNNVSLPFEDYSRLLKRDALLTALEWRGVSTWIGYEEAKKRAEDYS</sequence>
<accession>A0A076YIZ7</accession>
<evidence type="ECO:0000313" key="2">
    <source>
        <dbReference type="Proteomes" id="UP000204140"/>
    </source>
</evidence>
<proteinExistence type="predicted"/>
<name>A0A076YIZ7_9CAUD</name>
<dbReference type="InterPro" id="IPR058007">
    <property type="entry name" value="Gp5.9"/>
</dbReference>
<organism evidence="1 2">
    <name type="scientific">Rhizobium phage vB_RleM_P10VF</name>
    <dbReference type="NCBI Taxonomy" id="1527770"/>
    <lineage>
        <taxon>Viruses</taxon>
        <taxon>Duplodnaviria</taxon>
        <taxon>Heunggongvirae</taxon>
        <taxon>Uroviricota</taxon>
        <taxon>Caudoviricetes</taxon>
        <taxon>Pootjesviridae</taxon>
        <taxon>Innesvirus</taxon>
        <taxon>Innesvirus P10VF</taxon>
    </lineage>
</organism>
<keyword evidence="2" id="KW-1185">Reference proteome</keyword>
<dbReference type="Proteomes" id="UP000204140">
    <property type="component" value="Segment"/>
</dbReference>
<reference evidence="1 2" key="1">
    <citation type="submission" date="2014-07" db="EMBL/GenBank/DDBJ databases">
        <title>Isolation and characterization of Rhizobium leguminosarum phages from western Canadian soils and complete genome sequences of rhizobiophages vB_RleS_L338C and vB_RleM_P10VF.</title>
        <authorList>
            <person name="Restrepo-Cordoba M."/>
            <person name="Halmillawewa A.P."/>
            <person name="Perry B."/>
            <person name="Hynes M.F."/>
            <person name="Yost C.K."/>
        </authorList>
    </citation>
    <scope>NUCLEOTIDE SEQUENCE [LARGE SCALE GENOMIC DNA]</scope>
</reference>
<dbReference type="Pfam" id="PF25708">
    <property type="entry name" value="Phage_T7_Gp5_9"/>
    <property type="match status" value="1"/>
</dbReference>
<dbReference type="EMBL" id="KM199770">
    <property type="protein sequence ID" value="AIK68453.1"/>
    <property type="molecule type" value="Genomic_DNA"/>
</dbReference>
<gene>
    <name evidence="1" type="ORF">P10VF_240</name>
</gene>
<evidence type="ECO:0000313" key="1">
    <source>
        <dbReference type="EMBL" id="AIK68453.1"/>
    </source>
</evidence>
<protein>
    <submittedName>
        <fullName evidence="1">Uncharacterized protein</fullName>
    </submittedName>
</protein>
<dbReference type="GeneID" id="22109789"/>